<evidence type="ECO:0000256" key="3">
    <source>
        <dbReference type="ARBA" id="ARBA00022723"/>
    </source>
</evidence>
<proteinExistence type="predicted"/>
<evidence type="ECO:0000313" key="9">
    <source>
        <dbReference type="Proteomes" id="UP001341840"/>
    </source>
</evidence>
<dbReference type="Pfam" id="PF13639">
    <property type="entry name" value="zf-RING_2"/>
    <property type="match status" value="1"/>
</dbReference>
<dbReference type="InterPro" id="IPR013083">
    <property type="entry name" value="Znf_RING/FYVE/PHD"/>
</dbReference>
<organism evidence="8 9">
    <name type="scientific">Stylosanthes scabra</name>
    <dbReference type="NCBI Taxonomy" id="79078"/>
    <lineage>
        <taxon>Eukaryota</taxon>
        <taxon>Viridiplantae</taxon>
        <taxon>Streptophyta</taxon>
        <taxon>Embryophyta</taxon>
        <taxon>Tracheophyta</taxon>
        <taxon>Spermatophyta</taxon>
        <taxon>Magnoliopsida</taxon>
        <taxon>eudicotyledons</taxon>
        <taxon>Gunneridae</taxon>
        <taxon>Pentapetalae</taxon>
        <taxon>rosids</taxon>
        <taxon>fabids</taxon>
        <taxon>Fabales</taxon>
        <taxon>Fabaceae</taxon>
        <taxon>Papilionoideae</taxon>
        <taxon>50 kb inversion clade</taxon>
        <taxon>dalbergioids sensu lato</taxon>
        <taxon>Dalbergieae</taxon>
        <taxon>Pterocarpus clade</taxon>
        <taxon>Stylosanthes</taxon>
    </lineage>
</organism>
<evidence type="ECO:0000256" key="1">
    <source>
        <dbReference type="ARBA" id="ARBA00000900"/>
    </source>
</evidence>
<keyword evidence="4 6" id="KW-0863">Zinc-finger</keyword>
<dbReference type="PROSITE" id="PS50089">
    <property type="entry name" value="ZF_RING_2"/>
    <property type="match status" value="1"/>
</dbReference>
<comment type="caution">
    <text evidence="8">The sequence shown here is derived from an EMBL/GenBank/DDBJ whole genome shotgun (WGS) entry which is preliminary data.</text>
</comment>
<evidence type="ECO:0000256" key="2">
    <source>
        <dbReference type="ARBA" id="ARBA00012483"/>
    </source>
</evidence>
<evidence type="ECO:0000256" key="4">
    <source>
        <dbReference type="ARBA" id="ARBA00022771"/>
    </source>
</evidence>
<dbReference type="EMBL" id="JASCZI010151225">
    <property type="protein sequence ID" value="MED6171114.1"/>
    <property type="molecule type" value="Genomic_DNA"/>
</dbReference>
<dbReference type="Proteomes" id="UP001341840">
    <property type="component" value="Unassembled WGS sequence"/>
</dbReference>
<keyword evidence="3" id="KW-0479">Metal-binding</keyword>
<dbReference type="SMART" id="SM00184">
    <property type="entry name" value="RING"/>
    <property type="match status" value="1"/>
</dbReference>
<evidence type="ECO:0000313" key="8">
    <source>
        <dbReference type="EMBL" id="MED6171114.1"/>
    </source>
</evidence>
<dbReference type="PANTHER" id="PTHR15710:SF67">
    <property type="entry name" value="E3 UBIQUITIN-PROTEIN LIGASE SGR9, AMYLOPLASTIC"/>
    <property type="match status" value="1"/>
</dbReference>
<dbReference type="EC" id="2.3.2.27" evidence="2"/>
<dbReference type="PANTHER" id="PTHR15710">
    <property type="entry name" value="E3 UBIQUITIN-PROTEIN LIGASE PRAJA"/>
    <property type="match status" value="1"/>
</dbReference>
<sequence>MEEETTTTTSSTIMAALSTLPPSTLSDLIHSVISATNHRTHRLALLLSSPILFSITLHHLHTLSLHQKTLLIARHLLSFLHTLTRHTAMPPPLSTSMRQRDLDAVLLLLLFCETHNHNPELLEASFSEWRVNLGRHFREKLLAGVSICGGFGLPSIGECKGTILIPYVETVVRCMRLVGSMGCCVGRGNNKDEVEVAAAVAAVVALPAVEMEVGGKECVICKEEMRVGRDVCELPCQHLFHWMCILPWLGKRNTCPCCRLRLPSDDVFGEIQRLWDILVKMGGKEFSSGG</sequence>
<evidence type="ECO:0000256" key="6">
    <source>
        <dbReference type="PROSITE-ProRule" id="PRU00175"/>
    </source>
</evidence>
<comment type="catalytic activity">
    <reaction evidence="1">
        <text>S-ubiquitinyl-[E2 ubiquitin-conjugating enzyme]-L-cysteine + [acceptor protein]-L-lysine = [E2 ubiquitin-conjugating enzyme]-L-cysteine + N(6)-ubiquitinyl-[acceptor protein]-L-lysine.</text>
        <dbReference type="EC" id="2.3.2.27"/>
    </reaction>
</comment>
<evidence type="ECO:0000259" key="7">
    <source>
        <dbReference type="PROSITE" id="PS50089"/>
    </source>
</evidence>
<gene>
    <name evidence="8" type="ORF">PIB30_037676</name>
</gene>
<dbReference type="Gene3D" id="3.30.40.10">
    <property type="entry name" value="Zinc/RING finger domain, C3HC4 (zinc finger)"/>
    <property type="match status" value="1"/>
</dbReference>
<keyword evidence="5" id="KW-0862">Zinc</keyword>
<name>A0ABU6VD40_9FABA</name>
<dbReference type="CDD" id="cd16454">
    <property type="entry name" value="RING-H2_PA-TM-RING"/>
    <property type="match status" value="1"/>
</dbReference>
<feature type="domain" description="RING-type" evidence="7">
    <location>
        <begin position="218"/>
        <end position="259"/>
    </location>
</feature>
<dbReference type="InterPro" id="IPR001841">
    <property type="entry name" value="Znf_RING"/>
</dbReference>
<dbReference type="SUPFAM" id="SSF57850">
    <property type="entry name" value="RING/U-box"/>
    <property type="match status" value="1"/>
</dbReference>
<keyword evidence="9" id="KW-1185">Reference proteome</keyword>
<accession>A0ABU6VD40</accession>
<reference evidence="8 9" key="1">
    <citation type="journal article" date="2023" name="Plants (Basel)">
        <title>Bridging the Gap: Combining Genomics and Transcriptomics Approaches to Understand Stylosanthes scabra, an Orphan Legume from the Brazilian Caatinga.</title>
        <authorList>
            <person name="Ferreira-Neto J.R.C."/>
            <person name="da Silva M.D."/>
            <person name="Binneck E."/>
            <person name="de Melo N.F."/>
            <person name="da Silva R.H."/>
            <person name="de Melo A.L.T.M."/>
            <person name="Pandolfi V."/>
            <person name="Bustamante F.O."/>
            <person name="Brasileiro-Vidal A.C."/>
            <person name="Benko-Iseppon A.M."/>
        </authorList>
    </citation>
    <scope>NUCLEOTIDE SEQUENCE [LARGE SCALE GENOMIC DNA]</scope>
    <source>
        <tissue evidence="8">Leaves</tissue>
    </source>
</reference>
<protein>
    <recommendedName>
        <fullName evidence="2">RING-type E3 ubiquitin transferase</fullName>
        <ecNumber evidence="2">2.3.2.27</ecNumber>
    </recommendedName>
</protein>
<evidence type="ECO:0000256" key="5">
    <source>
        <dbReference type="ARBA" id="ARBA00022833"/>
    </source>
</evidence>